<evidence type="ECO:0000313" key="2">
    <source>
        <dbReference type="Proteomes" id="UP001141552"/>
    </source>
</evidence>
<reference evidence="1" key="1">
    <citation type="submission" date="2022-02" db="EMBL/GenBank/DDBJ databases">
        <authorList>
            <person name="Henning P.M."/>
            <person name="McCubbin A.G."/>
            <person name="Shore J.S."/>
        </authorList>
    </citation>
    <scope>NUCLEOTIDE SEQUENCE</scope>
    <source>
        <strain evidence="1">F60SS</strain>
        <tissue evidence="1">Leaves</tissue>
    </source>
</reference>
<name>A0A9Q0JPJ3_9ROSI</name>
<comment type="caution">
    <text evidence="1">The sequence shown here is derived from an EMBL/GenBank/DDBJ whole genome shotgun (WGS) entry which is preliminary data.</text>
</comment>
<dbReference type="EMBL" id="JAKUCV010000636">
    <property type="protein sequence ID" value="KAJ4849344.1"/>
    <property type="molecule type" value="Genomic_DNA"/>
</dbReference>
<protein>
    <submittedName>
        <fullName evidence="1">Uncharacterized protein</fullName>
    </submittedName>
</protein>
<evidence type="ECO:0000313" key="1">
    <source>
        <dbReference type="EMBL" id="KAJ4849344.1"/>
    </source>
</evidence>
<dbReference type="Proteomes" id="UP001141552">
    <property type="component" value="Unassembled WGS sequence"/>
</dbReference>
<accession>A0A9Q0JPJ3</accession>
<dbReference type="AlphaFoldDB" id="A0A9Q0JPJ3"/>
<keyword evidence="2" id="KW-1185">Reference proteome</keyword>
<organism evidence="1 2">
    <name type="scientific">Turnera subulata</name>
    <dbReference type="NCBI Taxonomy" id="218843"/>
    <lineage>
        <taxon>Eukaryota</taxon>
        <taxon>Viridiplantae</taxon>
        <taxon>Streptophyta</taxon>
        <taxon>Embryophyta</taxon>
        <taxon>Tracheophyta</taxon>
        <taxon>Spermatophyta</taxon>
        <taxon>Magnoliopsida</taxon>
        <taxon>eudicotyledons</taxon>
        <taxon>Gunneridae</taxon>
        <taxon>Pentapetalae</taxon>
        <taxon>rosids</taxon>
        <taxon>fabids</taxon>
        <taxon>Malpighiales</taxon>
        <taxon>Passifloraceae</taxon>
        <taxon>Turnera</taxon>
    </lineage>
</organism>
<reference evidence="1" key="2">
    <citation type="journal article" date="2023" name="Plants (Basel)">
        <title>Annotation of the Turnera subulata (Passifloraceae) Draft Genome Reveals the S-Locus Evolved after the Divergence of Turneroideae from Passifloroideae in a Stepwise Manner.</title>
        <authorList>
            <person name="Henning P.M."/>
            <person name="Roalson E.H."/>
            <person name="Mir W."/>
            <person name="McCubbin A.G."/>
            <person name="Shore J.S."/>
        </authorList>
    </citation>
    <scope>NUCLEOTIDE SEQUENCE</scope>
    <source>
        <tissue evidence="1">Leaves</tissue>
    </source>
</reference>
<gene>
    <name evidence="1" type="ORF">Tsubulata_010257</name>
</gene>
<proteinExistence type="predicted"/>
<sequence length="65" mass="7478">MSHDRFVLDRDTSNAWVKDRNGNDLGLGFDNDNDLGLAMGCQRRLAVQRYAFSVWKILSVYLSQQ</sequence>
<feature type="non-terminal residue" evidence="1">
    <location>
        <position position="65"/>
    </location>
</feature>